<dbReference type="EMBL" id="NHTK01005797">
    <property type="protein sequence ID" value="PPQ73769.1"/>
    <property type="molecule type" value="Genomic_DNA"/>
</dbReference>
<evidence type="ECO:0000256" key="2">
    <source>
        <dbReference type="SAM" id="Phobius"/>
    </source>
</evidence>
<proteinExistence type="predicted"/>
<evidence type="ECO:0000313" key="4">
    <source>
        <dbReference type="EMBL" id="PPQ73769.1"/>
    </source>
</evidence>
<dbReference type="Proteomes" id="UP000284842">
    <property type="component" value="Unassembled WGS sequence"/>
</dbReference>
<comment type="caution">
    <text evidence="4">The sequence shown here is derived from an EMBL/GenBank/DDBJ whole genome shotgun (WGS) entry which is preliminary data.</text>
</comment>
<sequence>MSTDDHQDLTQIRIFGRLVGVALLVLAFRPQSRKSDTYTVGFPSDARYIKVLVYAIALLEIAQTVIVSKDVFSAFVFENACQAALDDVRLYWFSIPLTGGIVGGVGQLFFASRMWRMSKDGSKVAPVIVSILAIASIAASAAAAKSLADNKTFSQLFSLSGPLPAFLVWNGIGAICDVVISLTMPYYLMRHGTDYHSTHVVVVRLVLVIIETGIFTSIIVIAHLALFVAGSSAFVVPGVSMSKAYAITMLVILNRRTRVRDQFGRSRGNNNPWSPTSPHSLRRSSTGNGNIIIGTRTVRVRMDDFPRRPEPVHHSTGDGSDSPLMTPLGLQASSISSVDGKLTGRELC</sequence>
<feature type="transmembrane region" description="Helical" evidence="2">
    <location>
        <begin position="89"/>
        <end position="112"/>
    </location>
</feature>
<dbReference type="OrthoDB" id="2536347at2759"/>
<dbReference type="InParanoid" id="A0A409W5F7"/>
<evidence type="ECO:0000259" key="3">
    <source>
        <dbReference type="Pfam" id="PF20152"/>
    </source>
</evidence>
<protein>
    <recommendedName>
        <fullName evidence="3">DUF6534 domain-containing protein</fullName>
    </recommendedName>
</protein>
<name>A0A409W5F7_9AGAR</name>
<feature type="transmembrane region" description="Helical" evidence="2">
    <location>
        <begin position="201"/>
        <end position="228"/>
    </location>
</feature>
<dbReference type="STRING" id="181874.A0A409W5F7"/>
<feature type="transmembrane region" description="Helical" evidence="2">
    <location>
        <begin position="51"/>
        <end position="77"/>
    </location>
</feature>
<feature type="compositionally biased region" description="Basic and acidic residues" evidence="1">
    <location>
        <begin position="303"/>
        <end position="316"/>
    </location>
</feature>
<dbReference type="PANTHER" id="PTHR40465:SF1">
    <property type="entry name" value="DUF6534 DOMAIN-CONTAINING PROTEIN"/>
    <property type="match status" value="1"/>
</dbReference>
<feature type="transmembrane region" description="Helical" evidence="2">
    <location>
        <begin position="124"/>
        <end position="147"/>
    </location>
</feature>
<feature type="compositionally biased region" description="Polar residues" evidence="1">
    <location>
        <begin position="267"/>
        <end position="289"/>
    </location>
</feature>
<accession>A0A409W5F7</accession>
<feature type="transmembrane region" description="Helical" evidence="2">
    <location>
        <begin position="12"/>
        <end position="30"/>
    </location>
</feature>
<organism evidence="4 5">
    <name type="scientific">Panaeolus cyanescens</name>
    <dbReference type="NCBI Taxonomy" id="181874"/>
    <lineage>
        <taxon>Eukaryota</taxon>
        <taxon>Fungi</taxon>
        <taxon>Dikarya</taxon>
        <taxon>Basidiomycota</taxon>
        <taxon>Agaricomycotina</taxon>
        <taxon>Agaricomycetes</taxon>
        <taxon>Agaricomycetidae</taxon>
        <taxon>Agaricales</taxon>
        <taxon>Agaricineae</taxon>
        <taxon>Galeropsidaceae</taxon>
        <taxon>Panaeolus</taxon>
    </lineage>
</organism>
<reference evidence="4 5" key="1">
    <citation type="journal article" date="2018" name="Evol. Lett.">
        <title>Horizontal gene cluster transfer increased hallucinogenic mushroom diversity.</title>
        <authorList>
            <person name="Reynolds H.T."/>
            <person name="Vijayakumar V."/>
            <person name="Gluck-Thaler E."/>
            <person name="Korotkin H.B."/>
            <person name="Matheny P.B."/>
            <person name="Slot J.C."/>
        </authorList>
    </citation>
    <scope>NUCLEOTIDE SEQUENCE [LARGE SCALE GENOMIC DNA]</scope>
    <source>
        <strain evidence="4 5">2629</strain>
    </source>
</reference>
<feature type="transmembrane region" description="Helical" evidence="2">
    <location>
        <begin position="234"/>
        <end position="253"/>
    </location>
</feature>
<feature type="domain" description="DUF6534" evidence="3">
    <location>
        <begin position="174"/>
        <end position="257"/>
    </location>
</feature>
<keyword evidence="2" id="KW-1133">Transmembrane helix</keyword>
<keyword evidence="2" id="KW-0812">Transmembrane</keyword>
<dbReference type="PANTHER" id="PTHR40465">
    <property type="entry name" value="CHROMOSOME 1, WHOLE GENOME SHOTGUN SEQUENCE"/>
    <property type="match status" value="1"/>
</dbReference>
<keyword evidence="2" id="KW-0472">Membrane</keyword>
<gene>
    <name evidence="4" type="ORF">CVT24_007339</name>
</gene>
<feature type="transmembrane region" description="Helical" evidence="2">
    <location>
        <begin position="167"/>
        <end position="189"/>
    </location>
</feature>
<feature type="region of interest" description="Disordered" evidence="1">
    <location>
        <begin position="303"/>
        <end position="328"/>
    </location>
</feature>
<keyword evidence="5" id="KW-1185">Reference proteome</keyword>
<feature type="region of interest" description="Disordered" evidence="1">
    <location>
        <begin position="263"/>
        <end position="289"/>
    </location>
</feature>
<evidence type="ECO:0000256" key="1">
    <source>
        <dbReference type="SAM" id="MobiDB-lite"/>
    </source>
</evidence>
<dbReference type="Pfam" id="PF20152">
    <property type="entry name" value="DUF6534"/>
    <property type="match status" value="1"/>
</dbReference>
<evidence type="ECO:0000313" key="5">
    <source>
        <dbReference type="Proteomes" id="UP000284842"/>
    </source>
</evidence>
<dbReference type="AlphaFoldDB" id="A0A409W5F7"/>
<dbReference type="InterPro" id="IPR045339">
    <property type="entry name" value="DUF6534"/>
</dbReference>